<evidence type="ECO:0000259" key="3">
    <source>
        <dbReference type="SMART" id="SM00822"/>
    </source>
</evidence>
<dbReference type="Pfam" id="PF13561">
    <property type="entry name" value="adh_short_C2"/>
    <property type="match status" value="1"/>
</dbReference>
<evidence type="ECO:0000256" key="2">
    <source>
        <dbReference type="ARBA" id="ARBA00023002"/>
    </source>
</evidence>
<keyword evidence="5" id="KW-1185">Reference proteome</keyword>
<feature type="domain" description="Ketoreductase" evidence="3">
    <location>
        <begin position="8"/>
        <end position="186"/>
    </location>
</feature>
<evidence type="ECO:0000313" key="4">
    <source>
        <dbReference type="EMBL" id="KGM47253.1"/>
    </source>
</evidence>
<dbReference type="EMBL" id="AQQX01000012">
    <property type="protein sequence ID" value="KGM47253.1"/>
    <property type="molecule type" value="Genomic_DNA"/>
</dbReference>
<dbReference type="eggNOG" id="COG1028">
    <property type="taxonomic scope" value="Bacteria"/>
</dbReference>
<evidence type="ECO:0000313" key="5">
    <source>
        <dbReference type="Proteomes" id="UP000030004"/>
    </source>
</evidence>
<dbReference type="InterPro" id="IPR036291">
    <property type="entry name" value="NAD(P)-bd_dom_sf"/>
</dbReference>
<dbReference type="RefSeq" id="WP_027264368.1">
    <property type="nucleotide sequence ID" value="NZ_AQQX01000012.1"/>
</dbReference>
<dbReference type="Proteomes" id="UP000030004">
    <property type="component" value="Unassembled WGS sequence"/>
</dbReference>
<reference evidence="4 5" key="1">
    <citation type="journal article" date="2015" name="Antonie Van Leeuwenhoek">
        <title>Pseudooceanicola atlanticus gen. nov. sp. nov., isolated from surface seawater of the Atlantic Ocean and reclassification of Oceanicola batsensis, Oceanicola marinus, Oceanicola nitratireducens, Oceanicola nanhaiensis, Oceanicola antarcticus and Oceanicola flagellatus, as Pseudooceanicola batsensis comb. nov., Pseudooceanicola marinus comb. nov., Pseudooceanicola nitratireducens comb. nov., Pseudooceanicola nanhaiensis comb. nov., Pseudooceanicola antarcticus comb. nov., and Pseudooceanicola flagellatus comb. nov.</title>
        <authorList>
            <person name="Lai Q."/>
            <person name="Li G."/>
            <person name="Liu X."/>
            <person name="Du Y."/>
            <person name="Sun F."/>
            <person name="Shao Z."/>
        </authorList>
    </citation>
    <scope>NUCLEOTIDE SEQUENCE [LARGE SCALE GENOMIC DNA]</scope>
    <source>
        <strain evidence="4 5">22II-s11g</strain>
    </source>
</reference>
<dbReference type="PANTHER" id="PTHR42879:SF2">
    <property type="entry name" value="3-OXOACYL-[ACYL-CARRIER-PROTEIN] REDUCTASE FABG"/>
    <property type="match status" value="1"/>
</dbReference>
<dbReference type="FunFam" id="3.40.50.720:FF:000173">
    <property type="entry name" value="3-oxoacyl-[acyl-carrier protein] reductase"/>
    <property type="match status" value="1"/>
</dbReference>
<dbReference type="NCBIfam" id="NF005559">
    <property type="entry name" value="PRK07231.1"/>
    <property type="match status" value="1"/>
</dbReference>
<comment type="similarity">
    <text evidence="1">Belongs to the short-chain dehydrogenases/reductases (SDR) family.</text>
</comment>
<sequence>MELGLKDKVAIVTGSGRGIGAVTARALAEEGAKVVITDIDPETTEATRAALEADGYDAIGVVCDVTNEAQVEALVSRTIEAFGAVHILVNNAGFPRDNYITKMPEQDWDAVVGVILKGAYTCSRAVVPYFMEQKWGRVINISSRAYLGNPGQTNYAAAKAGIIGFTRALGMEQGRFNVTVNAIAPGFIATEMIEALPNYDRIKSRALAMNTVQRLGNERDIANGVVFLASDAAEYISGETLHITGGRYG</sequence>
<dbReference type="PANTHER" id="PTHR42879">
    <property type="entry name" value="3-OXOACYL-(ACYL-CARRIER-PROTEIN) REDUCTASE"/>
    <property type="match status" value="1"/>
</dbReference>
<evidence type="ECO:0000256" key="1">
    <source>
        <dbReference type="ARBA" id="ARBA00006484"/>
    </source>
</evidence>
<gene>
    <name evidence="4" type="ORF">ATO9_18860</name>
</gene>
<dbReference type="OrthoDB" id="9804774at2"/>
<dbReference type="InterPro" id="IPR002347">
    <property type="entry name" value="SDR_fam"/>
</dbReference>
<dbReference type="SMART" id="SM00822">
    <property type="entry name" value="PKS_KR"/>
    <property type="match status" value="1"/>
</dbReference>
<comment type="caution">
    <text evidence="4">The sequence shown here is derived from an EMBL/GenBank/DDBJ whole genome shotgun (WGS) entry which is preliminary data.</text>
</comment>
<accession>A0A0A0EAX8</accession>
<organism evidence="4 5">
    <name type="scientific">Pseudooceanicola atlanticus</name>
    <dbReference type="NCBI Taxonomy" id="1461694"/>
    <lineage>
        <taxon>Bacteria</taxon>
        <taxon>Pseudomonadati</taxon>
        <taxon>Pseudomonadota</taxon>
        <taxon>Alphaproteobacteria</taxon>
        <taxon>Rhodobacterales</taxon>
        <taxon>Paracoccaceae</taxon>
        <taxon>Pseudooceanicola</taxon>
    </lineage>
</organism>
<dbReference type="PROSITE" id="PS00061">
    <property type="entry name" value="ADH_SHORT"/>
    <property type="match status" value="1"/>
</dbReference>
<dbReference type="PRINTS" id="PR00080">
    <property type="entry name" value="SDRFAMILY"/>
</dbReference>
<dbReference type="GO" id="GO:0016491">
    <property type="term" value="F:oxidoreductase activity"/>
    <property type="evidence" value="ECO:0007669"/>
    <property type="project" value="UniProtKB-KW"/>
</dbReference>
<dbReference type="AlphaFoldDB" id="A0A0A0EAX8"/>
<protein>
    <submittedName>
        <fullName evidence="4">3-oxoacyl-ACP reductase</fullName>
    </submittedName>
</protein>
<dbReference type="SUPFAM" id="SSF51735">
    <property type="entry name" value="NAD(P)-binding Rossmann-fold domains"/>
    <property type="match status" value="1"/>
</dbReference>
<name>A0A0A0EAX8_9RHOB</name>
<dbReference type="InterPro" id="IPR020904">
    <property type="entry name" value="Sc_DH/Rdtase_CS"/>
</dbReference>
<dbReference type="InterPro" id="IPR057326">
    <property type="entry name" value="KR_dom"/>
</dbReference>
<dbReference type="InterPro" id="IPR050259">
    <property type="entry name" value="SDR"/>
</dbReference>
<dbReference type="Gene3D" id="3.40.50.720">
    <property type="entry name" value="NAD(P)-binding Rossmann-like Domain"/>
    <property type="match status" value="1"/>
</dbReference>
<proteinExistence type="inferred from homology"/>
<dbReference type="GO" id="GO:0032787">
    <property type="term" value="P:monocarboxylic acid metabolic process"/>
    <property type="evidence" value="ECO:0007669"/>
    <property type="project" value="UniProtKB-ARBA"/>
</dbReference>
<dbReference type="NCBIfam" id="NF009466">
    <property type="entry name" value="PRK12826.1-2"/>
    <property type="match status" value="1"/>
</dbReference>
<dbReference type="STRING" id="1461694.ATO9_18860"/>
<dbReference type="PRINTS" id="PR00081">
    <property type="entry name" value="GDHRDH"/>
</dbReference>
<keyword evidence="2" id="KW-0560">Oxidoreductase</keyword>